<dbReference type="EMBL" id="BPLR01017266">
    <property type="protein sequence ID" value="GIY89845.1"/>
    <property type="molecule type" value="Genomic_DNA"/>
</dbReference>
<evidence type="ECO:0000313" key="1">
    <source>
        <dbReference type="EMBL" id="GIY89845.1"/>
    </source>
</evidence>
<keyword evidence="2" id="KW-1185">Reference proteome</keyword>
<gene>
    <name evidence="1" type="ORF">CEXT_114631</name>
</gene>
<name>A0AAV4X3L8_CAEEX</name>
<accession>A0AAV4X3L8</accession>
<proteinExistence type="predicted"/>
<organism evidence="1 2">
    <name type="scientific">Caerostris extrusa</name>
    <name type="common">Bark spider</name>
    <name type="synonym">Caerostris bankana</name>
    <dbReference type="NCBI Taxonomy" id="172846"/>
    <lineage>
        <taxon>Eukaryota</taxon>
        <taxon>Metazoa</taxon>
        <taxon>Ecdysozoa</taxon>
        <taxon>Arthropoda</taxon>
        <taxon>Chelicerata</taxon>
        <taxon>Arachnida</taxon>
        <taxon>Araneae</taxon>
        <taxon>Araneomorphae</taxon>
        <taxon>Entelegynae</taxon>
        <taxon>Araneoidea</taxon>
        <taxon>Araneidae</taxon>
        <taxon>Caerostris</taxon>
    </lineage>
</organism>
<dbReference type="Proteomes" id="UP001054945">
    <property type="component" value="Unassembled WGS sequence"/>
</dbReference>
<reference evidence="1 2" key="1">
    <citation type="submission" date="2021-06" db="EMBL/GenBank/DDBJ databases">
        <title>Caerostris extrusa draft genome.</title>
        <authorList>
            <person name="Kono N."/>
            <person name="Arakawa K."/>
        </authorList>
    </citation>
    <scope>NUCLEOTIDE SEQUENCE [LARGE SCALE GENOMIC DNA]</scope>
</reference>
<protein>
    <submittedName>
        <fullName evidence="1">Uncharacterized protein</fullName>
    </submittedName>
</protein>
<evidence type="ECO:0000313" key="2">
    <source>
        <dbReference type="Proteomes" id="UP001054945"/>
    </source>
</evidence>
<sequence>MFSQRPNRILEAADAQFGQSCAYCPGFIESRVLECIGRAFSPQRPDFALEAADVLPASLVRLLLLAAEALASRQRALSYLENGLCVMKSFVNGMKCRGASASHWP</sequence>
<comment type="caution">
    <text evidence="1">The sequence shown here is derived from an EMBL/GenBank/DDBJ whole genome shotgun (WGS) entry which is preliminary data.</text>
</comment>
<dbReference type="AlphaFoldDB" id="A0AAV4X3L8"/>